<organism evidence="1">
    <name type="scientific">Wuchereria bancrofti</name>
    <dbReference type="NCBI Taxonomy" id="6293"/>
    <lineage>
        <taxon>Eukaryota</taxon>
        <taxon>Metazoa</taxon>
        <taxon>Ecdysozoa</taxon>
        <taxon>Nematoda</taxon>
        <taxon>Chromadorea</taxon>
        <taxon>Rhabditida</taxon>
        <taxon>Spirurina</taxon>
        <taxon>Spiruromorpha</taxon>
        <taxon>Filarioidea</taxon>
        <taxon>Onchocercidae</taxon>
        <taxon>Wuchereria</taxon>
    </lineage>
</organism>
<evidence type="ECO:0000313" key="1">
    <source>
        <dbReference type="WBParaSite" id="maker-PairedContig_2096-snap-gene-0.12-mRNA-1"/>
    </source>
</evidence>
<sequence>MKETCMRISGLYVVTHSNRESHPTTMKSIRVQVKPIGNSRIGDDREKVEAAIFFLRCQEWMTRKYIEEIRIMYLKPLDELCSGRKRAVEFVSKSMESSSGSSAQGAIATNKVDGTEGSHVKVAEKLQQALKTLQQNDVEMTQDYRPLTREKTVSLADCCALYRLKTNLKAMEELLDIQASLDKWFENNKANVAKHKELLKNLLTNALTNFEMAYIITELFAIPQVPLQEIQKNKPEYSKYIRSNIGTRNIAIINKPLNKGIITKDYIKKLEGQISHFRTVVYEIAKNLEIITETVAANVRDHHLEVNVKQIAVIVNNLPPRYRFPETIHLSPFAKKLLTNAPPSPNEDLFGNFVKIDNLHSGSSNSKLLIQPLQTFKSRSLRSTQLKSHFYFLQQKITFCASLQDKLKKSFFFKH</sequence>
<dbReference type="AlphaFoldDB" id="A0A1I8EHV8"/>
<reference evidence="1" key="1">
    <citation type="submission" date="2016-11" db="UniProtKB">
        <authorList>
            <consortium name="WormBaseParasite"/>
        </authorList>
    </citation>
    <scope>IDENTIFICATION</scope>
    <source>
        <strain evidence="1">pt0022</strain>
    </source>
</reference>
<name>A0A1I8EHV8_WUCBA</name>
<accession>A0A1I8EHV8</accession>
<proteinExistence type="predicted"/>
<protein>
    <submittedName>
        <fullName evidence="1">Uncharacterized protein</fullName>
    </submittedName>
</protein>
<dbReference type="STRING" id="6293.A0A1I8EHV8"/>
<dbReference type="WBParaSite" id="maker-PairedContig_2096-snap-gene-0.12-mRNA-1">
    <property type="protein sequence ID" value="maker-PairedContig_2096-snap-gene-0.12-mRNA-1"/>
    <property type="gene ID" value="maker-PairedContig_2096-snap-gene-0.12"/>
</dbReference>